<comment type="subcellular location">
    <subcellularLocation>
        <location evidence="1">Membrane</location>
    </subcellularLocation>
</comment>
<gene>
    <name evidence="7" type="ORF">A4X09_0g3952</name>
</gene>
<dbReference type="SUPFAM" id="SSF49899">
    <property type="entry name" value="Concanavalin A-like lectins/glucanases"/>
    <property type="match status" value="1"/>
</dbReference>
<feature type="region of interest" description="Disordered" evidence="5">
    <location>
        <begin position="1"/>
        <end position="30"/>
    </location>
</feature>
<evidence type="ECO:0000313" key="7">
    <source>
        <dbReference type="EMBL" id="KAE8268389.1"/>
    </source>
</evidence>
<accession>A0A8X7N9C5</accession>
<keyword evidence="6" id="KW-0812">Transmembrane</keyword>
<proteinExistence type="predicted"/>
<dbReference type="Pfam" id="PF03935">
    <property type="entry name" value="SKN1_KRE6_Sbg1"/>
    <property type="match status" value="1"/>
</dbReference>
<reference evidence="7" key="2">
    <citation type="journal article" date="2019" name="IMA Fungus">
        <title>Genome sequencing and comparison of five Tilletia species to identify candidate genes for the detection of regulated species infecting wheat.</title>
        <authorList>
            <person name="Nguyen H.D.T."/>
            <person name="Sultana T."/>
            <person name="Kesanakurti P."/>
            <person name="Hambleton S."/>
        </authorList>
    </citation>
    <scope>NUCLEOTIDE SEQUENCE</scope>
    <source>
        <strain evidence="7">DAOMC 236422</strain>
    </source>
</reference>
<evidence type="ECO:0000256" key="4">
    <source>
        <dbReference type="ARBA" id="ARBA00023316"/>
    </source>
</evidence>
<evidence type="ECO:0000256" key="3">
    <source>
        <dbReference type="ARBA" id="ARBA00023180"/>
    </source>
</evidence>
<dbReference type="GO" id="GO:0005789">
    <property type="term" value="C:endoplasmic reticulum membrane"/>
    <property type="evidence" value="ECO:0007669"/>
    <property type="project" value="TreeGrafter"/>
</dbReference>
<evidence type="ECO:0000256" key="1">
    <source>
        <dbReference type="ARBA" id="ARBA00004370"/>
    </source>
</evidence>
<evidence type="ECO:0000313" key="8">
    <source>
        <dbReference type="Proteomes" id="UP000078113"/>
    </source>
</evidence>
<dbReference type="PANTHER" id="PTHR31361:SF1">
    <property type="entry name" value="BETA-GLUCAN SYNTHESIS-ASSOCIATED PROTEIN KRE6-RELATED"/>
    <property type="match status" value="1"/>
</dbReference>
<keyword evidence="3" id="KW-0325">Glycoprotein</keyword>
<dbReference type="GO" id="GO:0031505">
    <property type="term" value="P:fungal-type cell wall organization"/>
    <property type="evidence" value="ECO:0007669"/>
    <property type="project" value="TreeGrafter"/>
</dbReference>
<dbReference type="PANTHER" id="PTHR31361">
    <property type="entry name" value="BETA-GLUCAN SYNTHESIS-ASSOCIATED PROTEIN KRE6-RELATED"/>
    <property type="match status" value="1"/>
</dbReference>
<dbReference type="Proteomes" id="UP000078113">
    <property type="component" value="Unassembled WGS sequence"/>
</dbReference>
<feature type="region of interest" description="Disordered" evidence="5">
    <location>
        <begin position="42"/>
        <end position="77"/>
    </location>
</feature>
<dbReference type="GO" id="GO:0006078">
    <property type="term" value="P:(1-&gt;6)-beta-D-glucan biosynthetic process"/>
    <property type="evidence" value="ECO:0007669"/>
    <property type="project" value="TreeGrafter"/>
</dbReference>
<organism evidence="7 8">
    <name type="scientific">Tilletia walkeri</name>
    <dbReference type="NCBI Taxonomy" id="117179"/>
    <lineage>
        <taxon>Eukaryota</taxon>
        <taxon>Fungi</taxon>
        <taxon>Dikarya</taxon>
        <taxon>Basidiomycota</taxon>
        <taxon>Ustilaginomycotina</taxon>
        <taxon>Exobasidiomycetes</taxon>
        <taxon>Tilletiales</taxon>
        <taxon>Tilletiaceae</taxon>
        <taxon>Tilletia</taxon>
    </lineage>
</organism>
<feature type="compositionally biased region" description="Polar residues" evidence="5">
    <location>
        <begin position="42"/>
        <end position="55"/>
    </location>
</feature>
<keyword evidence="2 6" id="KW-0472">Membrane</keyword>
<keyword evidence="6" id="KW-1133">Transmembrane helix</keyword>
<reference evidence="7" key="1">
    <citation type="submission" date="2016-04" db="EMBL/GenBank/DDBJ databases">
        <authorList>
            <person name="Nguyen H.D."/>
            <person name="Samba Siva P."/>
            <person name="Cullis J."/>
            <person name="Levesque C.A."/>
            <person name="Hambleton S."/>
        </authorList>
    </citation>
    <scope>NUCLEOTIDE SEQUENCE</scope>
    <source>
        <strain evidence="7">DAOMC 236422</strain>
    </source>
</reference>
<dbReference type="EMBL" id="LWDG02000154">
    <property type="protein sequence ID" value="KAE8268389.1"/>
    <property type="molecule type" value="Genomic_DNA"/>
</dbReference>
<dbReference type="GO" id="GO:0015926">
    <property type="term" value="F:glucosidase activity"/>
    <property type="evidence" value="ECO:0007669"/>
    <property type="project" value="TreeGrafter"/>
</dbReference>
<dbReference type="AlphaFoldDB" id="A0A8X7N9C5"/>
<feature type="compositionally biased region" description="Polar residues" evidence="5">
    <location>
        <begin position="66"/>
        <end position="76"/>
    </location>
</feature>
<feature type="transmembrane region" description="Helical" evidence="6">
    <location>
        <begin position="196"/>
        <end position="217"/>
    </location>
</feature>
<comment type="caution">
    <text evidence="7">The sequence shown here is derived from an EMBL/GenBank/DDBJ whole genome shotgun (WGS) entry which is preliminary data.</text>
</comment>
<protein>
    <submittedName>
        <fullName evidence="7">Uncharacterized protein</fullName>
    </submittedName>
</protein>
<evidence type="ECO:0000256" key="5">
    <source>
        <dbReference type="SAM" id="MobiDB-lite"/>
    </source>
</evidence>
<dbReference type="GO" id="GO:0005886">
    <property type="term" value="C:plasma membrane"/>
    <property type="evidence" value="ECO:0007669"/>
    <property type="project" value="TreeGrafter"/>
</dbReference>
<dbReference type="Gene3D" id="2.60.120.200">
    <property type="match status" value="1"/>
</dbReference>
<evidence type="ECO:0000256" key="6">
    <source>
        <dbReference type="SAM" id="Phobius"/>
    </source>
</evidence>
<keyword evidence="4" id="KW-0961">Cell wall biogenesis/degradation</keyword>
<dbReference type="InterPro" id="IPR013320">
    <property type="entry name" value="ConA-like_dom_sf"/>
</dbReference>
<sequence length="401" mass="43376">MLPYRMGASRSGSPVSAEHEGQPNYGGYYGAADNNGLMQSTTDVSQASSNATSFGNHEDHPLGPGETSSHATSSGHDSARLYAHEQSSAVNSASTASSFQNQFREIGPGTPSEPTQRRAFLNVAPGAGYGGLGPRSGLRPLSESTSISVNGADYKIGGHYPDMSVFLNRPEDDDWLHDVRSAKDLRVSYMMCTCRGLLNIGFLMVLAIALLSLFAGWPVLTYVNTLTGHALWGPKGTTIVSQGPTWINVLDAHGKPQRMTKSPLRGLIDQDTPASAMTKMSSDGKRKMKLVFSDEFNEDGRTFFEGDDPYWTAVDLHYWGTNDFEWYSPLGATTKDGALRISAMLQSWNKLCIQGGYLEVSCELSVRTGIQISAQFNSPRLCAVTLPGDPKVAGYWPGEHS</sequence>
<evidence type="ECO:0000256" key="2">
    <source>
        <dbReference type="ARBA" id="ARBA00023136"/>
    </source>
</evidence>
<keyword evidence="8" id="KW-1185">Reference proteome</keyword>
<name>A0A8X7N9C5_9BASI</name>
<dbReference type="InterPro" id="IPR005629">
    <property type="entry name" value="Skn1/Kre6/Sbg1"/>
</dbReference>